<dbReference type="InterPro" id="IPR037679">
    <property type="entry name" value="Apc5"/>
</dbReference>
<dbReference type="InterPro" id="IPR011990">
    <property type="entry name" value="TPR-like_helical_dom_sf"/>
</dbReference>
<name>A0A0N5AJZ5_9BILA</name>
<evidence type="ECO:0000256" key="7">
    <source>
        <dbReference type="ARBA" id="ARBA00031069"/>
    </source>
</evidence>
<dbReference type="GO" id="GO:0031145">
    <property type="term" value="P:anaphase-promoting complex-dependent catabolic process"/>
    <property type="evidence" value="ECO:0007669"/>
    <property type="project" value="TreeGrafter"/>
</dbReference>
<evidence type="ECO:0000256" key="2">
    <source>
        <dbReference type="ARBA" id="ARBA00016066"/>
    </source>
</evidence>
<dbReference type="GO" id="GO:0051301">
    <property type="term" value="P:cell division"/>
    <property type="evidence" value="ECO:0007669"/>
    <property type="project" value="UniProtKB-KW"/>
</dbReference>
<dbReference type="STRING" id="451379.A0A0N5AJZ5"/>
<evidence type="ECO:0000313" key="10">
    <source>
        <dbReference type="Proteomes" id="UP000046393"/>
    </source>
</evidence>
<keyword evidence="5" id="KW-0833">Ubl conjugation pathway</keyword>
<evidence type="ECO:0000256" key="6">
    <source>
        <dbReference type="ARBA" id="ARBA00023306"/>
    </source>
</evidence>
<dbReference type="InterPro" id="IPR026000">
    <property type="entry name" value="Apc5_dom"/>
</dbReference>
<dbReference type="AlphaFoldDB" id="A0A0N5AJZ5"/>
<dbReference type="GO" id="GO:0045842">
    <property type="term" value="P:positive regulation of mitotic metaphase/anaphase transition"/>
    <property type="evidence" value="ECO:0007669"/>
    <property type="project" value="TreeGrafter"/>
</dbReference>
<dbReference type="GO" id="GO:0070979">
    <property type="term" value="P:protein K11-linked ubiquitination"/>
    <property type="evidence" value="ECO:0007669"/>
    <property type="project" value="TreeGrafter"/>
</dbReference>
<dbReference type="PANTHER" id="PTHR12830">
    <property type="entry name" value="ANAPHASE-PROMOTING COMPLEX SUBUNIT 5"/>
    <property type="match status" value="1"/>
</dbReference>
<protein>
    <recommendedName>
        <fullName evidence="2">Anaphase-promoting complex subunit 5</fullName>
    </recommendedName>
    <alternativeName>
        <fullName evidence="7">Cyclosome subunit 5</fullName>
    </alternativeName>
</protein>
<evidence type="ECO:0000259" key="9">
    <source>
        <dbReference type="Pfam" id="PF12862"/>
    </source>
</evidence>
<evidence type="ECO:0000256" key="3">
    <source>
        <dbReference type="ARBA" id="ARBA00022618"/>
    </source>
</evidence>
<dbReference type="WBParaSite" id="SMUV_0000479601-mRNA-1">
    <property type="protein sequence ID" value="SMUV_0000479601-mRNA-1"/>
    <property type="gene ID" value="SMUV_0000479601"/>
</dbReference>
<keyword evidence="3" id="KW-0132">Cell division</keyword>
<keyword evidence="10" id="KW-1185">Reference proteome</keyword>
<feature type="domain" description="Anaphase-promoting complex subunit 5" evidence="9">
    <location>
        <begin position="349"/>
        <end position="443"/>
    </location>
</feature>
<dbReference type="UniPathway" id="UPA00143"/>
<proteinExistence type="inferred from homology"/>
<sequence length="911" mass="103680">MALPLERLNLDDAFAFLYEKSVYEPVPPFHLAIYLLTRTLTAVLKEQVRKEDVLKQKDLVEISFIIYTMLSLSSLSYPEFCWMIYEPLNRFHHSLYPRFLKSLNEYCGTIEMLVQKDEVLAHEISIRRRRLLRFYGQQNFATRDSVVGIFIRKLALARSRQSISDLHRSHDCWLKWLLDKKPSNQKDLLGNCNSTFYFNSECLNTLQGVVDDASLLTPRVKDICLTAGSSANDRHIVAVVTSTNNNALKTSGEADKSSHNEEGLLSSGSNIFRCEVFAPTVSSSFGSQLSDNVPEAVANELLSSARARAFMERQIHLLHVAPEEAMQSVELKAACNFIRRVYCDLPLVHLVLMLNALRNRNPVEAEEALRSFFDCGTIRVNERDSAGEIHFTACDARPLRYAPLLLARLARLFNQRQRARHLLTEAIQHAHSNRDLVCLRLAVVEQAAIEAEEDLADQQCAETNEALSPTHLLSMWSIRSTESGANDDIEQENEMFYDEEKDAKAFSKQLSDCATLQECIIQSKKCTDLLQVVNGLQVCGGADYGADRASQSRLMNDTAHAIAASLKLASGFVDAAVSDCQTLLQYNSGDSLCRRYNTEAHVIASVNIIYANAMNGKFSTAICMLQKLKQRFSMEANQQVTLKFFFACEIKTICSTDFKSWCKSDCALHWKKCESLIGFDQAFLLGKWCEAAHWLEIMSCLAPEEADLRKAVYFFTRGNLSKAFNVIRARSRVAANSNDFRLKIRCNMVLAMFYASDGREHVAKRILEDCLQQTGLREVDNIEAMILRRLAYMIEENYDEALEKINRCEWTINTRCSFLEKAHFAVTKYLIMKRRLKFIDTNEDSRLLLSYLATAKNFYRHASAPLLEKNVLRLAANEYNDLKEIECRDDCAVMLVEMEEKCPGNLNWEIL</sequence>
<dbReference type="Proteomes" id="UP000046393">
    <property type="component" value="Unplaced"/>
</dbReference>
<keyword evidence="4" id="KW-0498">Mitosis</keyword>
<reference evidence="11" key="1">
    <citation type="submission" date="2017-02" db="UniProtKB">
        <authorList>
            <consortium name="WormBaseParasite"/>
        </authorList>
    </citation>
    <scope>IDENTIFICATION</scope>
</reference>
<evidence type="ECO:0000256" key="5">
    <source>
        <dbReference type="ARBA" id="ARBA00022786"/>
    </source>
</evidence>
<dbReference type="SUPFAM" id="SSF48452">
    <property type="entry name" value="TPR-like"/>
    <property type="match status" value="1"/>
</dbReference>
<evidence type="ECO:0000313" key="11">
    <source>
        <dbReference type="WBParaSite" id="SMUV_0000479601-mRNA-1"/>
    </source>
</evidence>
<keyword evidence="6" id="KW-0131">Cell cycle</keyword>
<comment type="similarity">
    <text evidence="1">Belongs to the APC5 family.</text>
</comment>
<organism evidence="10 11">
    <name type="scientific">Syphacia muris</name>
    <dbReference type="NCBI Taxonomy" id="451379"/>
    <lineage>
        <taxon>Eukaryota</taxon>
        <taxon>Metazoa</taxon>
        <taxon>Ecdysozoa</taxon>
        <taxon>Nematoda</taxon>
        <taxon>Chromadorea</taxon>
        <taxon>Rhabditida</taxon>
        <taxon>Spirurina</taxon>
        <taxon>Oxyuridomorpha</taxon>
        <taxon>Oxyuroidea</taxon>
        <taxon>Oxyuridae</taxon>
        <taxon>Syphacia</taxon>
    </lineage>
</organism>
<evidence type="ECO:0000256" key="8">
    <source>
        <dbReference type="ARBA" id="ARBA00045696"/>
    </source>
</evidence>
<evidence type="ECO:0000256" key="1">
    <source>
        <dbReference type="ARBA" id="ARBA00007450"/>
    </source>
</evidence>
<dbReference type="Pfam" id="PF12862">
    <property type="entry name" value="ANAPC5"/>
    <property type="match status" value="1"/>
</dbReference>
<comment type="function">
    <text evidence="8">Component of the anaphase promoting complex/cyclosome (APC/C), a cell cycle-regulated E3 ubiquitin ligase that controls progression through mitosis and the G1 phase of the cell cycle. The APC/C complex acts by mediating ubiquitination and subsequent degradation of target proteins: it mainly mediates the formation of 'Lys-11'-linked polyubiquitin chains and, to a lower extent, the formation of 'Lys-48'- and 'Lys-63'-linked polyubiquitin chains. The APC/C complex catalyzes assembly of branched 'Lys-11'-/'Lys-48'-linked branched ubiquitin chains on target proteins.</text>
</comment>
<dbReference type="GO" id="GO:0005680">
    <property type="term" value="C:anaphase-promoting complex"/>
    <property type="evidence" value="ECO:0007669"/>
    <property type="project" value="InterPro"/>
</dbReference>
<evidence type="ECO:0000256" key="4">
    <source>
        <dbReference type="ARBA" id="ARBA00022776"/>
    </source>
</evidence>
<dbReference type="PANTHER" id="PTHR12830:SF9">
    <property type="entry name" value="ANAPHASE-PROMOTING COMPLEX SUBUNIT 5"/>
    <property type="match status" value="1"/>
</dbReference>
<accession>A0A0N5AJZ5</accession>